<keyword evidence="3" id="KW-1185">Reference proteome</keyword>
<comment type="caution">
    <text evidence="2">The sequence shown here is derived from an EMBL/GenBank/DDBJ whole genome shotgun (WGS) entry which is preliminary data.</text>
</comment>
<sequence>TFLIAPVLLFPLRNVVMRSADNVLPARLSHIVDQVSQGVPQSWTMFLRVWVLTVFNWGVKMAVLAWVLWIMGVRPFAAIFGAALGGELSSVLPIHAPGGVGTYPASIVAGAVAFGAKNEANAMDLLARAAINTHLMIVVSALAGTALSLLLAGFSSHQQPKLK</sequence>
<keyword evidence="1" id="KW-0812">Transmembrane</keyword>
<proteinExistence type="predicted"/>
<reference evidence="3" key="1">
    <citation type="submission" date="2018-08" db="EMBL/GenBank/DDBJ databases">
        <authorList>
            <person name="Im W.T."/>
        </authorList>
    </citation>
    <scope>NUCLEOTIDE SEQUENCE [LARGE SCALE GENOMIC DNA]</scope>
    <source>
        <strain evidence="3">LA-28</strain>
    </source>
</reference>
<evidence type="ECO:0000313" key="2">
    <source>
        <dbReference type="EMBL" id="RFC68715.1"/>
    </source>
</evidence>
<feature type="transmembrane region" description="Helical" evidence="1">
    <location>
        <begin position="133"/>
        <end position="154"/>
    </location>
</feature>
<evidence type="ECO:0000313" key="3">
    <source>
        <dbReference type="Proteomes" id="UP000262379"/>
    </source>
</evidence>
<dbReference type="EMBL" id="QURN01000003">
    <property type="protein sequence ID" value="RFC68715.1"/>
    <property type="molecule type" value="Genomic_DNA"/>
</dbReference>
<accession>A0A371XHI7</accession>
<keyword evidence="1" id="KW-1133">Transmembrane helix</keyword>
<evidence type="ECO:0000256" key="1">
    <source>
        <dbReference type="SAM" id="Phobius"/>
    </source>
</evidence>
<protein>
    <submittedName>
        <fullName evidence="2">UPF0104 family protein</fullName>
    </submittedName>
</protein>
<dbReference type="AlphaFoldDB" id="A0A371XHI7"/>
<feature type="non-terminal residue" evidence="2">
    <location>
        <position position="1"/>
    </location>
</feature>
<name>A0A371XHI7_9HYPH</name>
<gene>
    <name evidence="2" type="ORF">DY251_03480</name>
</gene>
<dbReference type="Proteomes" id="UP000262379">
    <property type="component" value="Unassembled WGS sequence"/>
</dbReference>
<organism evidence="2 3">
    <name type="scientific">Mesorhizobium denitrificans</name>
    <dbReference type="NCBI Taxonomy" id="2294114"/>
    <lineage>
        <taxon>Bacteria</taxon>
        <taxon>Pseudomonadati</taxon>
        <taxon>Pseudomonadota</taxon>
        <taxon>Alphaproteobacteria</taxon>
        <taxon>Hyphomicrobiales</taxon>
        <taxon>Phyllobacteriaceae</taxon>
        <taxon>Mesorhizobium</taxon>
    </lineage>
</organism>
<keyword evidence="1" id="KW-0472">Membrane</keyword>